<dbReference type="EMBL" id="RAQQ01000036">
    <property type="protein sequence ID" value="RKF23685.1"/>
    <property type="molecule type" value="Genomic_DNA"/>
</dbReference>
<gene>
    <name evidence="2" type="ORF">D7I43_30065</name>
</gene>
<protein>
    <submittedName>
        <fullName evidence="2">Uncharacterized protein</fullName>
    </submittedName>
</protein>
<sequence length="74" mass="7868">MAGCTPSTSGGLPRSWTQSSPDLGQPTPRSCGRRASAASARRWRPGRYCFAVSFASPAGSCRPLTDVRRAAQVR</sequence>
<feature type="region of interest" description="Disordered" evidence="1">
    <location>
        <begin position="1"/>
        <end position="42"/>
    </location>
</feature>
<reference evidence="2 3" key="1">
    <citation type="journal article" date="2018" name="Int. J. Syst. Evol. Microbiol.">
        <title>Micromonospora globbae sp. nov., an endophytic actinomycete isolated from roots of Globba winitii C. H. Wright.</title>
        <authorList>
            <person name="Kuncharoen N."/>
            <person name="Pittayakhajonwut P."/>
            <person name="Tanasupawat S."/>
        </authorList>
    </citation>
    <scope>NUCLEOTIDE SEQUENCE [LARGE SCALE GENOMIC DNA]</scope>
    <source>
        <strain evidence="2 3">WPS1-2</strain>
    </source>
</reference>
<evidence type="ECO:0000313" key="2">
    <source>
        <dbReference type="EMBL" id="RKF23685.1"/>
    </source>
</evidence>
<dbReference type="AlphaFoldDB" id="A0A420ESN1"/>
<organism evidence="2 3">
    <name type="scientific">Micromonospora globbae</name>
    <dbReference type="NCBI Taxonomy" id="1894969"/>
    <lineage>
        <taxon>Bacteria</taxon>
        <taxon>Bacillati</taxon>
        <taxon>Actinomycetota</taxon>
        <taxon>Actinomycetes</taxon>
        <taxon>Micromonosporales</taxon>
        <taxon>Micromonosporaceae</taxon>
        <taxon>Micromonospora</taxon>
    </lineage>
</organism>
<evidence type="ECO:0000313" key="3">
    <source>
        <dbReference type="Proteomes" id="UP000285744"/>
    </source>
</evidence>
<dbReference type="Proteomes" id="UP000285744">
    <property type="component" value="Unassembled WGS sequence"/>
</dbReference>
<evidence type="ECO:0000256" key="1">
    <source>
        <dbReference type="SAM" id="MobiDB-lite"/>
    </source>
</evidence>
<accession>A0A420ESN1</accession>
<name>A0A420ESN1_9ACTN</name>
<feature type="compositionally biased region" description="Low complexity" evidence="1">
    <location>
        <begin position="28"/>
        <end position="40"/>
    </location>
</feature>
<feature type="compositionally biased region" description="Polar residues" evidence="1">
    <location>
        <begin position="1"/>
        <end position="22"/>
    </location>
</feature>
<proteinExistence type="predicted"/>
<comment type="caution">
    <text evidence="2">The sequence shown here is derived from an EMBL/GenBank/DDBJ whole genome shotgun (WGS) entry which is preliminary data.</text>
</comment>